<dbReference type="GO" id="GO:0003677">
    <property type="term" value="F:DNA binding"/>
    <property type="evidence" value="ECO:0007669"/>
    <property type="project" value="UniProtKB-KW"/>
</dbReference>
<evidence type="ECO:0000256" key="2">
    <source>
        <dbReference type="ARBA" id="ARBA00022747"/>
    </source>
</evidence>
<dbReference type="CDD" id="cd17283">
    <property type="entry name" value="RMtype1_S_Hpy180ORF7835P_TRD2-CR2_like"/>
    <property type="match status" value="1"/>
</dbReference>
<dbReference type="InterPro" id="IPR044946">
    <property type="entry name" value="Restrct_endonuc_typeI_TRD_sf"/>
</dbReference>
<protein>
    <submittedName>
        <fullName evidence="7">Type I restriction enzyme, S subunit</fullName>
    </submittedName>
</protein>
<comment type="similarity">
    <text evidence="1">Belongs to the type-I restriction system S methylase family.</text>
</comment>
<gene>
    <name evidence="7" type="ORF">SAMN05421790_103284</name>
</gene>
<keyword evidence="2" id="KW-0680">Restriction system</keyword>
<name>A0A1N7KUW8_9BACL</name>
<sequence length="443" mass="49957">MKKNSVDNTGLENHPKYKCLSTGFPDHWKLLSLRRVVKKFVDYRGKTPEKKDKGVPLITAKNIKEGKINHSLSPEFISEHLYYDWMVRGFPKEGDVVLTTEAPLGEAAQITDPFIALAQRVILFKIDDKQLTDKYLKYHFLSDFGKAELRSNATGSTALGIKADRLKGTYILVPSLNEQQAIANFLDRETEKLDRLVEKKERLIELLREKRQALITQAVTKGLNPNVPMKDSGIEWLGEVPEHWKVLKIKWLSKVKRGASPRPIEDPIYFDNNGEYAWVRIADVTSSNMYLKKTSQTLSELGASLSVKLPPGKLFLSIAGSVGKPCISGIKCCIHDGFVYFPDLQENEKFFYYVFASGAPYGGLGKLGTQLNLNTDIVGDIYTGVPEIKEQLEIVKYLDNQTSKIDTLISKLQIQITKIKEYRQALISSAVTGKIDVRDEVRA</sequence>
<evidence type="ECO:0000256" key="5">
    <source>
        <dbReference type="SAM" id="Coils"/>
    </source>
</evidence>
<reference evidence="8" key="1">
    <citation type="submission" date="2017-01" db="EMBL/GenBank/DDBJ databases">
        <authorList>
            <person name="Varghese N."/>
            <person name="Submissions S."/>
        </authorList>
    </citation>
    <scope>NUCLEOTIDE SEQUENCE [LARGE SCALE GENOMIC DNA]</scope>
    <source>
        <strain evidence="8">DSM 45196</strain>
    </source>
</reference>
<organism evidence="7 8">
    <name type="scientific">Kroppenstedtia eburnea</name>
    <dbReference type="NCBI Taxonomy" id="714067"/>
    <lineage>
        <taxon>Bacteria</taxon>
        <taxon>Bacillati</taxon>
        <taxon>Bacillota</taxon>
        <taxon>Bacilli</taxon>
        <taxon>Bacillales</taxon>
        <taxon>Thermoactinomycetaceae</taxon>
        <taxon>Kroppenstedtia</taxon>
    </lineage>
</organism>
<keyword evidence="5" id="KW-0175">Coiled coil</keyword>
<feature type="domain" description="Type I restriction modification DNA specificity" evidence="6">
    <location>
        <begin position="46"/>
        <end position="203"/>
    </location>
</feature>
<dbReference type="PANTHER" id="PTHR43140:SF1">
    <property type="entry name" value="TYPE I RESTRICTION ENZYME ECOKI SPECIFICITY SUBUNIT"/>
    <property type="match status" value="1"/>
</dbReference>
<dbReference type="Proteomes" id="UP000186795">
    <property type="component" value="Unassembled WGS sequence"/>
</dbReference>
<dbReference type="Gene3D" id="1.10.287.1120">
    <property type="entry name" value="Bipartite methylase S protein"/>
    <property type="match status" value="1"/>
</dbReference>
<evidence type="ECO:0000256" key="1">
    <source>
        <dbReference type="ARBA" id="ARBA00010923"/>
    </source>
</evidence>
<evidence type="ECO:0000259" key="6">
    <source>
        <dbReference type="Pfam" id="PF01420"/>
    </source>
</evidence>
<evidence type="ECO:0000313" key="8">
    <source>
        <dbReference type="Proteomes" id="UP000186795"/>
    </source>
</evidence>
<comment type="subunit">
    <text evidence="4">The methyltransferase is composed of M and S polypeptides.</text>
</comment>
<dbReference type="Pfam" id="PF01420">
    <property type="entry name" value="Methylase_S"/>
    <property type="match status" value="2"/>
</dbReference>
<dbReference type="OrthoDB" id="9795776at2"/>
<dbReference type="PANTHER" id="PTHR43140">
    <property type="entry name" value="TYPE-1 RESTRICTION ENZYME ECOKI SPECIFICITY PROTEIN"/>
    <property type="match status" value="1"/>
</dbReference>
<accession>A0A1N7KUW8</accession>
<evidence type="ECO:0000313" key="7">
    <source>
        <dbReference type="EMBL" id="SIS65398.1"/>
    </source>
</evidence>
<dbReference type="SUPFAM" id="SSF116734">
    <property type="entry name" value="DNA methylase specificity domain"/>
    <property type="match status" value="2"/>
</dbReference>
<dbReference type="AlphaFoldDB" id="A0A1N7KUW8"/>
<dbReference type="Gene3D" id="3.90.220.20">
    <property type="entry name" value="DNA methylase specificity domains"/>
    <property type="match status" value="2"/>
</dbReference>
<keyword evidence="8" id="KW-1185">Reference proteome</keyword>
<feature type="coiled-coil region" evidence="5">
    <location>
        <begin position="186"/>
        <end position="217"/>
    </location>
</feature>
<keyword evidence="3" id="KW-0238">DNA-binding</keyword>
<evidence type="ECO:0000256" key="3">
    <source>
        <dbReference type="ARBA" id="ARBA00023125"/>
    </source>
</evidence>
<proteinExistence type="inferred from homology"/>
<dbReference type="GO" id="GO:0009307">
    <property type="term" value="P:DNA restriction-modification system"/>
    <property type="evidence" value="ECO:0007669"/>
    <property type="project" value="UniProtKB-KW"/>
</dbReference>
<evidence type="ECO:0000256" key="4">
    <source>
        <dbReference type="ARBA" id="ARBA00038652"/>
    </source>
</evidence>
<dbReference type="RefSeq" id="WP_076524211.1">
    <property type="nucleotide sequence ID" value="NZ_CP048103.1"/>
</dbReference>
<feature type="domain" description="Type I restriction modification DNA specificity" evidence="6">
    <location>
        <begin position="241"/>
        <end position="417"/>
    </location>
</feature>
<dbReference type="EMBL" id="FTOD01000003">
    <property type="protein sequence ID" value="SIS65398.1"/>
    <property type="molecule type" value="Genomic_DNA"/>
</dbReference>
<dbReference type="InterPro" id="IPR051212">
    <property type="entry name" value="Type-I_RE_S_subunit"/>
</dbReference>
<dbReference type="InterPro" id="IPR000055">
    <property type="entry name" value="Restrct_endonuc_typeI_TRD"/>
</dbReference>